<protein>
    <recommendedName>
        <fullName evidence="4">SGNH hydrolase-type esterase domain-containing protein</fullName>
    </recommendedName>
</protein>
<dbReference type="AlphaFoldDB" id="A0A7L6B3Z5"/>
<dbReference type="RefSeq" id="WP_181569109.1">
    <property type="nucleotide sequence ID" value="NZ_CP059322.2"/>
</dbReference>
<evidence type="ECO:0008006" key="4">
    <source>
        <dbReference type="Google" id="ProtNLM"/>
    </source>
</evidence>
<gene>
    <name evidence="2" type="ORF">H1D33_25515</name>
</gene>
<feature type="compositionally biased region" description="Basic and acidic residues" evidence="1">
    <location>
        <begin position="18"/>
        <end position="30"/>
    </location>
</feature>
<organism evidence="2 3">
    <name type="scientific">Micromonospora robiginosa</name>
    <dbReference type="NCBI Taxonomy" id="2749844"/>
    <lineage>
        <taxon>Bacteria</taxon>
        <taxon>Bacillati</taxon>
        <taxon>Actinomycetota</taxon>
        <taxon>Actinomycetes</taxon>
        <taxon>Micromonosporales</taxon>
        <taxon>Micromonosporaceae</taxon>
        <taxon>Micromonospora</taxon>
    </lineage>
</organism>
<reference evidence="2 3" key="2">
    <citation type="journal article" date="2021" name="Mar. Drugs">
        <title>A New Micromonospora Strain with Antibiotic Activity Isolated from the Microbiome of a Mid-Atlantic Deep-Sea Sponge.</title>
        <authorList>
            <person name="Back C.R."/>
            <person name="Stennett H.L."/>
            <person name="Williams S.E."/>
            <person name="Wang L."/>
            <person name="Ojeda Gomez J."/>
            <person name="Abdulle O.M."/>
            <person name="Duffy T."/>
            <person name="Neal C."/>
            <person name="Mantell J."/>
            <person name="Jepson M.A."/>
            <person name="Hendry K.R."/>
            <person name="Powell D."/>
            <person name="Stach J.E.M."/>
            <person name="Essex-Lopresti A.E."/>
            <person name="Willis C.L."/>
            <person name="Curnow P."/>
            <person name="Race P.R."/>
        </authorList>
    </citation>
    <scope>NUCLEOTIDE SEQUENCE [LARGE SCALE GENOMIC DNA]</scope>
    <source>
        <strain evidence="2 3">28ISP2-46</strain>
    </source>
</reference>
<dbReference type="Gene3D" id="3.40.50.1110">
    <property type="entry name" value="SGNH hydrolase"/>
    <property type="match status" value="1"/>
</dbReference>
<dbReference type="InterPro" id="IPR036514">
    <property type="entry name" value="SGNH_hydro_sf"/>
</dbReference>
<dbReference type="EMBL" id="CP059322">
    <property type="protein sequence ID" value="QLQ36594.1"/>
    <property type="molecule type" value="Genomic_DNA"/>
</dbReference>
<dbReference type="Proteomes" id="UP000510844">
    <property type="component" value="Chromosome"/>
</dbReference>
<evidence type="ECO:0000313" key="3">
    <source>
        <dbReference type="Proteomes" id="UP000510844"/>
    </source>
</evidence>
<accession>A0A7L6B3Z5</accession>
<feature type="region of interest" description="Disordered" evidence="1">
    <location>
        <begin position="1"/>
        <end position="36"/>
    </location>
</feature>
<reference evidence="3" key="1">
    <citation type="submission" date="2020-07" db="EMBL/GenBank/DDBJ databases">
        <title>A new Micromonospora strain with potent antibiotic activity isolated from the microbiome of a mid-Atlantic deep-sea sponge.</title>
        <authorList>
            <person name="Back C.R."/>
            <person name="Stennett H.L."/>
            <person name="Williams S.E."/>
            <person name="Wang L."/>
            <person name="Ojeda Gomez J."/>
            <person name="Abdulle O.M."/>
            <person name="Duffy T."/>
            <person name="Hendry K.R."/>
            <person name="Powell D."/>
            <person name="Stach J.E."/>
            <person name="Essex-Lopresti A.E."/>
            <person name="Willis C.L."/>
            <person name="Curnow P."/>
            <person name="Race P.R."/>
        </authorList>
    </citation>
    <scope>NUCLEOTIDE SEQUENCE [LARGE SCALE GENOMIC DNA]</scope>
    <source>
        <strain evidence="3">28ISP2-46</strain>
    </source>
</reference>
<proteinExistence type="predicted"/>
<keyword evidence="3" id="KW-1185">Reference proteome</keyword>
<sequence>MDPPPSPTPGPPCPGNAGDERLGEARKDRYCPPNRTPSQPVVLVATGDSITSAHLQFQNAFPMGACVGNTRADLRGLPGNDMLFSYAGKYAVNRDRRVVEYYNFARTGYGTQQILGAPAGYQDACRNPWARNWPPVELATRAIQQAKTDRKAAYFVSTGGVNNTTWTGLLKALASCGLMDHYRELMQTYFTEHKLPLQAQMDWFDLAGNYTAKSRVIEGGACHGRIVGDVTGIKYIHHRVEVPTWDGPALYPQIKSDVEEIVDEVLGAGADKVVWMGYYDISPARFDVGRLAEQYRVNLAQELHGYLPGQIPSQERDLIDDPGWKATVAQWTNQLNLVIRTGLPADNPKVRFAPAPALGVNDLQKTAFGGSPHPNESGHDKLAAALDTTFN</sequence>
<feature type="compositionally biased region" description="Pro residues" evidence="1">
    <location>
        <begin position="1"/>
        <end position="14"/>
    </location>
</feature>
<dbReference type="KEGG" id="mfeu:H1D33_25515"/>
<name>A0A7L6B3Z5_9ACTN</name>
<evidence type="ECO:0000313" key="2">
    <source>
        <dbReference type="EMBL" id="QLQ36594.1"/>
    </source>
</evidence>
<evidence type="ECO:0000256" key="1">
    <source>
        <dbReference type="SAM" id="MobiDB-lite"/>
    </source>
</evidence>